<sequence length="204" mass="23229">MNKSTVAEEFLEYQDKIGDRKGLYESVTKKYDVKRVLYPGSHIDIAPSLVIPQAIYVDNFKGAIKFFRKIEPIKEYINENKEYEAPCDIVFLGQDYTEALDIEPVDLIISQYGGFVGQATKKYLKTGGILLCNDSHGDATLAKFDDDFEFIGVVGKNNKIIRTHLDTYFVLPSSQSIDLAKINEQMKGPKYKSTAENYIFRKIK</sequence>
<dbReference type="EMBL" id="FOLT01000004">
    <property type="protein sequence ID" value="SFC24427.1"/>
    <property type="molecule type" value="Genomic_DNA"/>
</dbReference>
<keyword evidence="2" id="KW-1185">Reference proteome</keyword>
<protein>
    <submittedName>
        <fullName evidence="1">Uncharacterized protein</fullName>
    </submittedName>
</protein>
<accession>A0A1I1HK29</accession>
<dbReference type="Proteomes" id="UP000199612">
    <property type="component" value="Unassembled WGS sequence"/>
</dbReference>
<gene>
    <name evidence="1" type="ORF">SAMN04488102_104105</name>
</gene>
<reference evidence="2" key="1">
    <citation type="submission" date="2016-10" db="EMBL/GenBank/DDBJ databases">
        <authorList>
            <person name="Varghese N."/>
            <person name="Submissions S."/>
        </authorList>
    </citation>
    <scope>NUCLEOTIDE SEQUENCE [LARGE SCALE GENOMIC DNA]</scope>
    <source>
        <strain evidence="2">DSM 23664</strain>
    </source>
</reference>
<name>A0A1I1HK29_9LACT</name>
<dbReference type="OrthoDB" id="2086922at2"/>
<organism evidence="1 2">
    <name type="scientific">Alkalibacterium subtropicum</name>
    <dbReference type="NCBI Taxonomy" id="753702"/>
    <lineage>
        <taxon>Bacteria</taxon>
        <taxon>Bacillati</taxon>
        <taxon>Bacillota</taxon>
        <taxon>Bacilli</taxon>
        <taxon>Lactobacillales</taxon>
        <taxon>Carnobacteriaceae</taxon>
        <taxon>Alkalibacterium</taxon>
    </lineage>
</organism>
<dbReference type="AlphaFoldDB" id="A0A1I1HK29"/>
<proteinExistence type="predicted"/>
<evidence type="ECO:0000313" key="2">
    <source>
        <dbReference type="Proteomes" id="UP000199612"/>
    </source>
</evidence>
<evidence type="ECO:0000313" key="1">
    <source>
        <dbReference type="EMBL" id="SFC24427.1"/>
    </source>
</evidence>
<dbReference type="STRING" id="753702.SAMN04488102_104105"/>
<dbReference type="RefSeq" id="WP_091529368.1">
    <property type="nucleotide sequence ID" value="NZ_FOLT01000004.1"/>
</dbReference>